<dbReference type="AlphaFoldDB" id="A0A0F7TMK0"/>
<dbReference type="Proteomes" id="UP000042958">
    <property type="component" value="Unassembled WGS sequence"/>
</dbReference>
<gene>
    <name evidence="3" type="ORF">PMG11_06638</name>
</gene>
<dbReference type="Pfam" id="PF00328">
    <property type="entry name" value="His_Phos_2"/>
    <property type="match status" value="1"/>
</dbReference>
<keyword evidence="4" id="KW-1185">Reference proteome</keyword>
<dbReference type="InterPro" id="IPR000560">
    <property type="entry name" value="His_Pase_clade-2"/>
</dbReference>
<evidence type="ECO:0008006" key="5">
    <source>
        <dbReference type="Google" id="ProtNLM"/>
    </source>
</evidence>
<accession>A0A0F7TMK0</accession>
<dbReference type="STRING" id="104259.A0A0F7TMK0"/>
<keyword evidence="2" id="KW-1133">Transmembrane helix</keyword>
<dbReference type="CDD" id="cd07061">
    <property type="entry name" value="HP_HAP_like"/>
    <property type="match status" value="1"/>
</dbReference>
<protein>
    <recommendedName>
        <fullName evidence="5">Histidine acid phosphatase</fullName>
    </recommendedName>
</protein>
<reference evidence="4" key="1">
    <citation type="journal article" date="2015" name="Genome Announc.">
        <title>Draft genome sequence of the fungus Penicillium brasilianum MG11.</title>
        <authorList>
            <person name="Horn F."/>
            <person name="Linde J."/>
            <person name="Mattern D.J."/>
            <person name="Walther G."/>
            <person name="Guthke R."/>
            <person name="Brakhage A.A."/>
            <person name="Valiante V."/>
        </authorList>
    </citation>
    <scope>NUCLEOTIDE SEQUENCE [LARGE SCALE GENOMIC DNA]</scope>
    <source>
        <strain evidence="4">MG11</strain>
    </source>
</reference>
<keyword evidence="2" id="KW-0472">Membrane</keyword>
<evidence type="ECO:0000256" key="1">
    <source>
        <dbReference type="ARBA" id="ARBA00005375"/>
    </source>
</evidence>
<evidence type="ECO:0000256" key="2">
    <source>
        <dbReference type="SAM" id="Phobius"/>
    </source>
</evidence>
<evidence type="ECO:0000313" key="3">
    <source>
        <dbReference type="EMBL" id="CEJ57963.1"/>
    </source>
</evidence>
<feature type="transmembrane region" description="Helical" evidence="2">
    <location>
        <begin position="472"/>
        <end position="497"/>
    </location>
</feature>
<sequence>MRPGCGAGDWVHGGCQMRGHKEWTVPISINPYWFCSLKQSYRAIITMFLQLPLALLSGALVGSVSAETILGVTVYSRHGDRTSKHYKGYMLTNLGLQQNFQVGSDYRDLYVSSDSAKQILGISEEKYVPAQVFASAPDEAVLLNTATAFLQGLYPPLESLDEQTASQTLNNGSTYINPLNGYQYVVLHGEEEESPDTIWIKGDDECPAISVLAENFAESAVYQDRVESTRSFYQQFWPILQDVFDYTTEANMSYKNAFDIFDLINTGTIHNASLEDAVTEEEMFQLRTLADSHEFDSNFNASQPEMAIGARTLSQAILSHLNETITSQGKTKFSFLAGSYDTMMAFAGLLDLTAASADFFGLPVYASTMAFELLTEGNVTEFPSETDDLKVRFLFRNGSDGGAPLTAFPLFGGEQVTLSWSEFATKMQDRAIATVAEWCEICGSEQGFCTAETASEADASAKGKSGGGMSNAVAGVIGAFVTLGVVGIVAGLAFVMLKKRRTAAPVREIGTAEKGTGSISS</sequence>
<dbReference type="GO" id="GO:0016791">
    <property type="term" value="F:phosphatase activity"/>
    <property type="evidence" value="ECO:0007669"/>
    <property type="project" value="TreeGrafter"/>
</dbReference>
<dbReference type="Gene3D" id="3.40.50.1240">
    <property type="entry name" value="Phosphoglycerate mutase-like"/>
    <property type="match status" value="1"/>
</dbReference>
<dbReference type="InterPro" id="IPR029033">
    <property type="entry name" value="His_PPase_superfam"/>
</dbReference>
<name>A0A0F7TMK0_PENBI</name>
<dbReference type="SUPFAM" id="SSF53254">
    <property type="entry name" value="Phosphoglycerate mutase-like"/>
    <property type="match status" value="1"/>
</dbReference>
<evidence type="ECO:0000313" key="4">
    <source>
        <dbReference type="Proteomes" id="UP000042958"/>
    </source>
</evidence>
<dbReference type="OrthoDB" id="258392at2759"/>
<dbReference type="PANTHER" id="PTHR11567">
    <property type="entry name" value="ACID PHOSPHATASE-RELATED"/>
    <property type="match status" value="1"/>
</dbReference>
<keyword evidence="2" id="KW-0812">Transmembrane</keyword>
<dbReference type="InterPro" id="IPR050645">
    <property type="entry name" value="Histidine_acid_phosphatase"/>
</dbReference>
<dbReference type="PANTHER" id="PTHR11567:SF142">
    <property type="entry name" value="PHOSPHOGLYCERATE MUTASE-LIKE PROTEIN"/>
    <property type="match status" value="1"/>
</dbReference>
<proteinExistence type="inferred from homology"/>
<organism evidence="3 4">
    <name type="scientific">Penicillium brasilianum</name>
    <dbReference type="NCBI Taxonomy" id="104259"/>
    <lineage>
        <taxon>Eukaryota</taxon>
        <taxon>Fungi</taxon>
        <taxon>Dikarya</taxon>
        <taxon>Ascomycota</taxon>
        <taxon>Pezizomycotina</taxon>
        <taxon>Eurotiomycetes</taxon>
        <taxon>Eurotiomycetidae</taxon>
        <taxon>Eurotiales</taxon>
        <taxon>Aspergillaceae</taxon>
        <taxon>Penicillium</taxon>
    </lineage>
</organism>
<comment type="similarity">
    <text evidence="1">Belongs to the histidine acid phosphatase family.</text>
</comment>
<dbReference type="EMBL" id="CDHK01000006">
    <property type="protein sequence ID" value="CEJ57963.1"/>
    <property type="molecule type" value="Genomic_DNA"/>
</dbReference>